<feature type="compositionally biased region" description="Polar residues" evidence="5">
    <location>
        <begin position="499"/>
        <end position="511"/>
    </location>
</feature>
<organism evidence="8 9">
    <name type="scientific">Stackebrandtia endophytica</name>
    <dbReference type="NCBI Taxonomy" id="1496996"/>
    <lineage>
        <taxon>Bacteria</taxon>
        <taxon>Bacillati</taxon>
        <taxon>Actinomycetota</taxon>
        <taxon>Actinomycetes</taxon>
        <taxon>Glycomycetales</taxon>
        <taxon>Glycomycetaceae</taxon>
        <taxon>Stackebrandtia</taxon>
    </lineage>
</organism>
<feature type="transmembrane region" description="Helical" evidence="6">
    <location>
        <begin position="6"/>
        <end position="25"/>
    </location>
</feature>
<comment type="caution">
    <text evidence="8">The sequence shown here is derived from an EMBL/GenBank/DDBJ whole genome shotgun (WGS) entry which is preliminary data.</text>
</comment>
<dbReference type="Pfam" id="PF15975">
    <property type="entry name" value="Flot"/>
    <property type="match status" value="1"/>
</dbReference>
<keyword evidence="6" id="KW-1133">Transmembrane helix</keyword>
<evidence type="ECO:0000259" key="7">
    <source>
        <dbReference type="SMART" id="SM00244"/>
    </source>
</evidence>
<dbReference type="CDD" id="cd03399">
    <property type="entry name" value="SPFH_flotillin"/>
    <property type="match status" value="1"/>
</dbReference>
<dbReference type="GO" id="GO:0072659">
    <property type="term" value="P:protein localization to plasma membrane"/>
    <property type="evidence" value="ECO:0007669"/>
    <property type="project" value="TreeGrafter"/>
</dbReference>
<feature type="compositionally biased region" description="Basic and acidic residues" evidence="5">
    <location>
        <begin position="515"/>
        <end position="526"/>
    </location>
</feature>
<dbReference type="SUPFAM" id="SSF117892">
    <property type="entry name" value="Band 7/SPFH domain"/>
    <property type="match status" value="1"/>
</dbReference>
<keyword evidence="4" id="KW-0175">Coiled coil</keyword>
<comment type="subcellular location">
    <subcellularLocation>
        <location evidence="1">Membrane</location>
    </subcellularLocation>
</comment>
<comment type="similarity">
    <text evidence="2">Belongs to the band 7/mec-2 family. Flotillin subfamily.</text>
</comment>
<proteinExistence type="inferred from homology"/>
<keyword evidence="3 6" id="KW-0472">Membrane</keyword>
<dbReference type="SMART" id="SM00244">
    <property type="entry name" value="PHB"/>
    <property type="match status" value="1"/>
</dbReference>
<evidence type="ECO:0000256" key="5">
    <source>
        <dbReference type="SAM" id="MobiDB-lite"/>
    </source>
</evidence>
<dbReference type="PANTHER" id="PTHR13806">
    <property type="entry name" value="FLOTILLIN-RELATED"/>
    <property type="match status" value="1"/>
</dbReference>
<feature type="domain" description="Band 7" evidence="7">
    <location>
        <begin position="23"/>
        <end position="207"/>
    </location>
</feature>
<feature type="region of interest" description="Disordered" evidence="5">
    <location>
        <begin position="497"/>
        <end position="526"/>
    </location>
</feature>
<dbReference type="InterPro" id="IPR027705">
    <property type="entry name" value="Flotillin_fam"/>
</dbReference>
<gene>
    <name evidence="8" type="ORF">FB566_3268</name>
</gene>
<protein>
    <submittedName>
        <fullName evidence="8">Flotillin</fullName>
    </submittedName>
</protein>
<evidence type="ECO:0000256" key="6">
    <source>
        <dbReference type="SAM" id="Phobius"/>
    </source>
</evidence>
<accession>A0A543AYQ6</accession>
<dbReference type="GO" id="GO:0002020">
    <property type="term" value="F:protease binding"/>
    <property type="evidence" value="ECO:0007669"/>
    <property type="project" value="TreeGrafter"/>
</dbReference>
<dbReference type="PANTHER" id="PTHR13806:SF46">
    <property type="entry name" value="FLOTILLIN-1-RELATED"/>
    <property type="match status" value="1"/>
</dbReference>
<evidence type="ECO:0000313" key="8">
    <source>
        <dbReference type="EMBL" id="TQL77705.1"/>
    </source>
</evidence>
<dbReference type="OrthoDB" id="9786220at2"/>
<dbReference type="InParanoid" id="A0A543AYQ6"/>
<dbReference type="InterPro" id="IPR001107">
    <property type="entry name" value="Band_7"/>
</dbReference>
<dbReference type="RefSeq" id="WP_142041002.1">
    <property type="nucleotide sequence ID" value="NZ_JBHTGS010000001.1"/>
</dbReference>
<dbReference type="AlphaFoldDB" id="A0A543AYQ6"/>
<evidence type="ECO:0000256" key="3">
    <source>
        <dbReference type="ARBA" id="ARBA00023136"/>
    </source>
</evidence>
<dbReference type="Pfam" id="PF01145">
    <property type="entry name" value="Band_7"/>
    <property type="match status" value="1"/>
</dbReference>
<dbReference type="InterPro" id="IPR031905">
    <property type="entry name" value="Flotillin_C"/>
</dbReference>
<keyword evidence="9" id="KW-1185">Reference proteome</keyword>
<dbReference type="Gene3D" id="3.30.479.30">
    <property type="entry name" value="Band 7 domain"/>
    <property type="match status" value="1"/>
</dbReference>
<name>A0A543AYQ6_9ACTN</name>
<reference evidence="8 9" key="1">
    <citation type="submission" date="2019-06" db="EMBL/GenBank/DDBJ databases">
        <title>Sequencing the genomes of 1000 actinobacteria strains.</title>
        <authorList>
            <person name="Klenk H.-P."/>
        </authorList>
    </citation>
    <scope>NUCLEOTIDE SEQUENCE [LARGE SCALE GENOMIC DNA]</scope>
    <source>
        <strain evidence="8 9">DSM 45928</strain>
    </source>
</reference>
<evidence type="ECO:0000313" key="9">
    <source>
        <dbReference type="Proteomes" id="UP000317043"/>
    </source>
</evidence>
<evidence type="ECO:0000256" key="4">
    <source>
        <dbReference type="SAM" id="Coils"/>
    </source>
</evidence>
<keyword evidence="6" id="KW-0812">Transmembrane</keyword>
<sequence length="526" mass="56436">MTPEPFIWIVIVVVLGLAALAWSRVKVAGPDQAYIVTGRKGRKTVSDDGSIATDLSGQKVVMGAAVFVWPMIQRLHHVDLSSRKVRVRIPGAISASGVRISVEALAIVKVGGSVDAVRAAAQRFLHQQNLIEEFTEQILAGAMRSVVGRMSIDDIIRNRTGLGMAVTEEAEGSLIHQGLVLDGFLIEDITSDGSYLTDLGRAEAARAASEAAMAETRARQQAEEERMRAEEHIAEAERNLALKRAAIQAEIDAAKARSAAAGQLARAEQDENILKAQHAVAQRNAELKERQLDTEIKKPADAKRYEMETDAEARKNSAVIDAEARRLAAIADAQAEAETARLTGEAERDRRAMLAEAEAVEGAKRGEAERARRAAVTDAVVTEGDAEAKAIQARGTAEAEALRAKGNAEADAMRARADSFDRYGHAAVLDLLIKALPQVVEQAAKPMESIDKLTVISTDGATDLTRTVANNVAQGLQLSEDLTGINLPDLLKRLGGSVTGQTSDRTESTVVDTVDDGRSRHNDDET</sequence>
<evidence type="ECO:0000256" key="1">
    <source>
        <dbReference type="ARBA" id="ARBA00004370"/>
    </source>
</evidence>
<dbReference type="GO" id="GO:0005886">
    <property type="term" value="C:plasma membrane"/>
    <property type="evidence" value="ECO:0007669"/>
    <property type="project" value="TreeGrafter"/>
</dbReference>
<dbReference type="Proteomes" id="UP000317043">
    <property type="component" value="Unassembled WGS sequence"/>
</dbReference>
<dbReference type="EMBL" id="VFOW01000001">
    <property type="protein sequence ID" value="TQL77705.1"/>
    <property type="molecule type" value="Genomic_DNA"/>
</dbReference>
<feature type="coiled-coil region" evidence="4">
    <location>
        <begin position="205"/>
        <end position="284"/>
    </location>
</feature>
<dbReference type="InterPro" id="IPR036013">
    <property type="entry name" value="Band_7/SPFH_dom_sf"/>
</dbReference>
<evidence type="ECO:0000256" key="2">
    <source>
        <dbReference type="ARBA" id="ARBA00007161"/>
    </source>
</evidence>